<reference evidence="1" key="1">
    <citation type="submission" date="2021-03" db="EMBL/GenBank/DDBJ databases">
        <authorList>
            <consortium name="DOE Joint Genome Institute"/>
            <person name="Ahrendt S."/>
            <person name="Looney B.P."/>
            <person name="Miyauchi S."/>
            <person name="Morin E."/>
            <person name="Drula E."/>
            <person name="Courty P.E."/>
            <person name="Chicoki N."/>
            <person name="Fauchery L."/>
            <person name="Kohler A."/>
            <person name="Kuo A."/>
            <person name="Labutti K."/>
            <person name="Pangilinan J."/>
            <person name="Lipzen A."/>
            <person name="Riley R."/>
            <person name="Andreopoulos W."/>
            <person name="He G."/>
            <person name="Johnson J."/>
            <person name="Barry K.W."/>
            <person name="Grigoriev I.V."/>
            <person name="Nagy L."/>
            <person name="Hibbett D."/>
            <person name="Henrissat B."/>
            <person name="Matheny P.B."/>
            <person name="Labbe J."/>
            <person name="Martin F."/>
        </authorList>
    </citation>
    <scope>NUCLEOTIDE SEQUENCE</scope>
    <source>
        <strain evidence="1">HHB10654</strain>
    </source>
</reference>
<accession>A0ACB8SFS8</accession>
<gene>
    <name evidence="1" type="ORF">BV25DRAFT_1922529</name>
</gene>
<dbReference type="EMBL" id="MU277378">
    <property type="protein sequence ID" value="KAI0054616.1"/>
    <property type="molecule type" value="Genomic_DNA"/>
</dbReference>
<organism evidence="1 2">
    <name type="scientific">Artomyces pyxidatus</name>
    <dbReference type="NCBI Taxonomy" id="48021"/>
    <lineage>
        <taxon>Eukaryota</taxon>
        <taxon>Fungi</taxon>
        <taxon>Dikarya</taxon>
        <taxon>Basidiomycota</taxon>
        <taxon>Agaricomycotina</taxon>
        <taxon>Agaricomycetes</taxon>
        <taxon>Russulales</taxon>
        <taxon>Auriscalpiaceae</taxon>
        <taxon>Artomyces</taxon>
    </lineage>
</organism>
<reference evidence="1" key="2">
    <citation type="journal article" date="2022" name="New Phytol.">
        <title>Evolutionary transition to the ectomycorrhizal habit in the genomes of a hyperdiverse lineage of mushroom-forming fungi.</title>
        <authorList>
            <person name="Looney B."/>
            <person name="Miyauchi S."/>
            <person name="Morin E."/>
            <person name="Drula E."/>
            <person name="Courty P.E."/>
            <person name="Kohler A."/>
            <person name="Kuo A."/>
            <person name="LaButti K."/>
            <person name="Pangilinan J."/>
            <person name="Lipzen A."/>
            <person name="Riley R."/>
            <person name="Andreopoulos W."/>
            <person name="He G."/>
            <person name="Johnson J."/>
            <person name="Nolan M."/>
            <person name="Tritt A."/>
            <person name="Barry K.W."/>
            <person name="Grigoriev I.V."/>
            <person name="Nagy L.G."/>
            <person name="Hibbett D."/>
            <person name="Henrissat B."/>
            <person name="Matheny P.B."/>
            <person name="Labbe J."/>
            <person name="Martin F.M."/>
        </authorList>
    </citation>
    <scope>NUCLEOTIDE SEQUENCE</scope>
    <source>
        <strain evidence="1">HHB10654</strain>
    </source>
</reference>
<evidence type="ECO:0000313" key="2">
    <source>
        <dbReference type="Proteomes" id="UP000814140"/>
    </source>
</evidence>
<proteinExistence type="predicted"/>
<protein>
    <submittedName>
        <fullName evidence="1">Uncharacterized protein</fullName>
    </submittedName>
</protein>
<dbReference type="Proteomes" id="UP000814140">
    <property type="component" value="Unassembled WGS sequence"/>
</dbReference>
<comment type="caution">
    <text evidence="1">The sequence shown here is derived from an EMBL/GenBank/DDBJ whole genome shotgun (WGS) entry which is preliminary data.</text>
</comment>
<name>A0ACB8SFS8_9AGAM</name>
<sequence length="508" mass="54535">MGRKKPTKSRLDIADKDEAENQSSSFLGLQPEQQAKLTQKLKAQLQKEDKASREEHQRVQDERNAAVPQGPRAAKTQALRDKADIVLSNARDRYTGSNVGKQALDDDKAPAKGKGRPAARPTAFKRELRSRKPQSPPSPAGEPQYGVVAASNATDSTQMDIDVVNGVTPRETNEPIANEDISSDRLGVGELQVQSPAEPGDDSDVQIYHTGTNTSEWQGEHSGGHDSNAQVQQARGRRKHVDSDEESYKEGPGDSGDESGEEINNAPTAEELDLSPAEALSRKQLKTMAQMTMGIPRVIDKSERGKSNDLETDSEELPPTPSLLGRDVPVSRQTAKAPAGAATGTARIPASVTQSTSRFATTAQPRYTIQLPNDSSSEDSQSSDIESGEDGDEVVEVTANVQVHPSTALKDVKVSGVYLRERLPPRAYGGLACSDVYHWQGKQRIKVNHSARQLQTLCSNAPGNVGVSQRDAAQSGSKSSKSTGKGQQVEDLASKHLGTPTPSSRGSQ</sequence>
<keyword evidence="2" id="KW-1185">Reference proteome</keyword>
<evidence type="ECO:0000313" key="1">
    <source>
        <dbReference type="EMBL" id="KAI0054616.1"/>
    </source>
</evidence>